<evidence type="ECO:0000313" key="8">
    <source>
        <dbReference type="Proteomes" id="UP000480548"/>
    </source>
</evidence>
<evidence type="ECO:0000256" key="4">
    <source>
        <dbReference type="ARBA" id="ARBA00013566"/>
    </source>
</evidence>
<comment type="subcellular location">
    <subcellularLocation>
        <location evidence="2">Mitochondrion</location>
    </subcellularLocation>
</comment>
<evidence type="ECO:0000256" key="6">
    <source>
        <dbReference type="SAM" id="MobiDB-lite"/>
    </source>
</evidence>
<feature type="compositionally biased region" description="Low complexity" evidence="6">
    <location>
        <begin position="191"/>
        <end position="207"/>
    </location>
</feature>
<feature type="compositionally biased region" description="Low complexity" evidence="6">
    <location>
        <begin position="214"/>
        <end position="226"/>
    </location>
</feature>
<evidence type="ECO:0000313" key="7">
    <source>
        <dbReference type="EMBL" id="KAF3128601.1"/>
    </source>
</evidence>
<dbReference type="GO" id="GO:0005634">
    <property type="term" value="C:nucleus"/>
    <property type="evidence" value="ECO:0007669"/>
    <property type="project" value="TreeGrafter"/>
</dbReference>
<dbReference type="Proteomes" id="UP000480548">
    <property type="component" value="Unassembled WGS sequence"/>
</dbReference>
<dbReference type="EMBL" id="WIQZ01000069">
    <property type="protein sequence ID" value="KAF3128601.1"/>
    <property type="molecule type" value="Genomic_DNA"/>
</dbReference>
<comment type="caution">
    <text evidence="7">The sequence shown here is derived from an EMBL/GenBank/DDBJ whole genome shotgun (WGS) entry which is preliminary data.</text>
</comment>
<gene>
    <name evidence="7" type="primary">RRG9</name>
    <name evidence="7" type="ORF">TWF703_009351</name>
</gene>
<evidence type="ECO:0000256" key="3">
    <source>
        <dbReference type="ARBA" id="ARBA00010895"/>
    </source>
</evidence>
<reference evidence="7 8" key="1">
    <citation type="submission" date="2019-06" db="EMBL/GenBank/DDBJ databases">
        <authorList>
            <person name="Palmer J.M."/>
        </authorList>
    </citation>
    <scope>NUCLEOTIDE SEQUENCE [LARGE SCALE GENOMIC DNA]</scope>
    <source>
        <strain evidence="7 8">TWF703</strain>
    </source>
</reference>
<dbReference type="InterPro" id="IPR010487">
    <property type="entry name" value="NGRN/Rrg9"/>
</dbReference>
<sequence length="522" mass="58916">MTCTNCTTRILRSLITDIPSTTITTKPTRRLPRLPRITIRHTSSSTPRHQSADLSVNLDSNGTGSATDFLGMYSTAKKSANKEALATWGTSWKTETDLSSMRDHEIRMPDVHNSGANGESKIQKTELMEGYTYLDDFKSLPSKVSKGVDVDPEAAPSFASSTPPLSFASRRRRRERRPRDDDPELNRIPPSLRSQFPTRSSSSSTTSEIEDSKSSPSPSPDEIPWENPAQISKKIATPHNPTANAWKEWSTPALWSHARMQELYKPRTLENGIRISKHAALNVNAGQLNWNPSSNPSASLDKYKTIAGIPINHSQKIYDKDTPAWKIHMDSVKSKLKGEKWNPFGRLSPAAVATLKQLKQENPGMTVEEYAPIFKISPDALRRILKSKWMPTPEQEADRNERWKRRGKAVWQEWEEKGLVQKKKEKKQEVGLGMLTKREEENKKKGFVVSRGLNLKNRIFRVEQLHLSLQTQPIGPARIQQPITPVSCLPKTRSYTYILCTFEELGTIAMQIAGAMMKARHK</sequence>
<comment type="function">
    <text evidence="1">Required for respiratory activity and maintenance and expression of the mitochondrial genome.</text>
</comment>
<protein>
    <recommendedName>
        <fullName evidence="4">Required for respiratory growth protein 9, mitochondrial</fullName>
    </recommendedName>
</protein>
<evidence type="ECO:0000256" key="1">
    <source>
        <dbReference type="ARBA" id="ARBA00003548"/>
    </source>
</evidence>
<dbReference type="AlphaFoldDB" id="A0A7C8JKF4"/>
<evidence type="ECO:0000256" key="2">
    <source>
        <dbReference type="ARBA" id="ARBA00004173"/>
    </source>
</evidence>
<dbReference type="PANTHER" id="PTHR13475:SF3">
    <property type="entry name" value="NEUGRIN"/>
    <property type="match status" value="1"/>
</dbReference>
<dbReference type="PANTHER" id="PTHR13475">
    <property type="entry name" value="NEUGRIN"/>
    <property type="match status" value="1"/>
</dbReference>
<dbReference type="GO" id="GO:0005739">
    <property type="term" value="C:mitochondrion"/>
    <property type="evidence" value="ECO:0007669"/>
    <property type="project" value="UniProtKB-SubCell"/>
</dbReference>
<feature type="region of interest" description="Disordered" evidence="6">
    <location>
        <begin position="148"/>
        <end position="226"/>
    </location>
</feature>
<comment type="similarity">
    <text evidence="3">Belongs to the RRG9 family.</text>
</comment>
<evidence type="ECO:0000256" key="5">
    <source>
        <dbReference type="ARBA" id="ARBA00022946"/>
    </source>
</evidence>
<keyword evidence="5" id="KW-0809">Transit peptide</keyword>
<accession>A0A7C8JKF4</accession>
<organism evidence="7 8">
    <name type="scientific">Orbilia oligospora</name>
    <name type="common">Nematode-trapping fungus</name>
    <name type="synonym">Arthrobotrys oligospora</name>
    <dbReference type="NCBI Taxonomy" id="2813651"/>
    <lineage>
        <taxon>Eukaryota</taxon>
        <taxon>Fungi</taxon>
        <taxon>Dikarya</taxon>
        <taxon>Ascomycota</taxon>
        <taxon>Pezizomycotina</taxon>
        <taxon>Orbiliomycetes</taxon>
        <taxon>Orbiliales</taxon>
        <taxon>Orbiliaceae</taxon>
        <taxon>Orbilia</taxon>
    </lineage>
</organism>
<proteinExistence type="inferred from homology"/>
<name>A0A7C8JKF4_ORBOL</name>
<dbReference type="Pfam" id="PF06413">
    <property type="entry name" value="Neugrin"/>
    <property type="match status" value="1"/>
</dbReference>